<keyword evidence="3" id="KW-0964">Secreted</keyword>
<evidence type="ECO:0000256" key="6">
    <source>
        <dbReference type="SAM" id="SignalP"/>
    </source>
</evidence>
<organism evidence="8 9">
    <name type="scientific">Lachancea dasiensis</name>
    <dbReference type="NCBI Taxonomy" id="1072105"/>
    <lineage>
        <taxon>Eukaryota</taxon>
        <taxon>Fungi</taxon>
        <taxon>Dikarya</taxon>
        <taxon>Ascomycota</taxon>
        <taxon>Saccharomycotina</taxon>
        <taxon>Saccharomycetes</taxon>
        <taxon>Saccharomycetales</taxon>
        <taxon>Saccharomycetaceae</taxon>
        <taxon>Lachancea</taxon>
    </lineage>
</organism>
<feature type="chain" id="PRO_5009236370" evidence="6">
    <location>
        <begin position="31"/>
        <end position="246"/>
    </location>
</feature>
<evidence type="ECO:0000313" key="8">
    <source>
        <dbReference type="EMBL" id="SCU98324.1"/>
    </source>
</evidence>
<reference evidence="8 9" key="1">
    <citation type="submission" date="2016-03" db="EMBL/GenBank/DDBJ databases">
        <authorList>
            <person name="Devillers H."/>
        </authorList>
    </citation>
    <scope>NUCLEOTIDE SEQUENCE [LARGE SCALE GENOMIC DNA]</scope>
    <source>
        <strain evidence="8">CBS 10888</strain>
    </source>
</reference>
<evidence type="ECO:0000259" key="7">
    <source>
        <dbReference type="SMART" id="SM00198"/>
    </source>
</evidence>
<keyword evidence="5" id="KW-0813">Transport</keyword>
<dbReference type="Gene3D" id="3.40.33.10">
    <property type="entry name" value="CAP"/>
    <property type="match status" value="1"/>
</dbReference>
<keyword evidence="9" id="KW-1185">Reference proteome</keyword>
<dbReference type="Proteomes" id="UP000190274">
    <property type="component" value="Chromosome H"/>
</dbReference>
<gene>
    <name evidence="8" type="ORF">LADA_0H12200G</name>
</gene>
<accession>A0A1G4K3P2</accession>
<comment type="similarity">
    <text evidence="2">Belongs to the CRISP family.</text>
</comment>
<dbReference type="PROSITE" id="PS01009">
    <property type="entry name" value="CRISP_1"/>
    <property type="match status" value="1"/>
</dbReference>
<evidence type="ECO:0000256" key="5">
    <source>
        <dbReference type="ARBA" id="ARBA00023055"/>
    </source>
</evidence>
<dbReference type="Pfam" id="PF00188">
    <property type="entry name" value="CAP"/>
    <property type="match status" value="1"/>
</dbReference>
<dbReference type="GO" id="GO:0015918">
    <property type="term" value="P:sterol transport"/>
    <property type="evidence" value="ECO:0007669"/>
    <property type="project" value="UniProtKB-ARBA"/>
</dbReference>
<dbReference type="AlphaFoldDB" id="A0A1G4K3P2"/>
<dbReference type="SUPFAM" id="SSF55797">
    <property type="entry name" value="PR-1-like"/>
    <property type="match status" value="1"/>
</dbReference>
<dbReference type="EMBL" id="LT598461">
    <property type="protein sequence ID" value="SCU98324.1"/>
    <property type="molecule type" value="Genomic_DNA"/>
</dbReference>
<evidence type="ECO:0000256" key="4">
    <source>
        <dbReference type="ARBA" id="ARBA00022729"/>
    </source>
</evidence>
<dbReference type="CDD" id="cd05384">
    <property type="entry name" value="CAP_PRY1-like"/>
    <property type="match status" value="1"/>
</dbReference>
<feature type="domain" description="SCP" evidence="7">
    <location>
        <begin position="110"/>
        <end position="237"/>
    </location>
</feature>
<comment type="subcellular location">
    <subcellularLocation>
        <location evidence="1">Secreted</location>
    </subcellularLocation>
</comment>
<dbReference type="GO" id="GO:0005576">
    <property type="term" value="C:extracellular region"/>
    <property type="evidence" value="ECO:0007669"/>
    <property type="project" value="UniProtKB-SubCell"/>
</dbReference>
<evidence type="ECO:0000256" key="1">
    <source>
        <dbReference type="ARBA" id="ARBA00004613"/>
    </source>
</evidence>
<dbReference type="PANTHER" id="PTHR10334">
    <property type="entry name" value="CYSTEINE-RICH SECRETORY PROTEIN-RELATED"/>
    <property type="match status" value="1"/>
</dbReference>
<sequence>MKLYLAYVLPLAPQALCVAVSLVDTAPVQATGFSSDAAPTTVAWITLRTTIIRSRTVSPGYAWGGSSTETVKKISSAVISSLGSSTKSILPAGMSVTLSQTSSSDFPDAQFLPQVLNQHNAYRKLHSAPALIWSAKLQNIAQDYANNYNCNGTLIHSNSPFGENLALGFNSTGAVSAWYNEYKLYDYEKPGFSEKTGHFTQLVWEATTEIGCAYIDCGDYYGQYTICNYNPPGNVAGQYQDNVKKR</sequence>
<dbReference type="OrthoDB" id="337038at2759"/>
<dbReference type="InterPro" id="IPR018244">
    <property type="entry name" value="Allrgn_V5/Tpx1_CS"/>
</dbReference>
<evidence type="ECO:0000256" key="2">
    <source>
        <dbReference type="ARBA" id="ARBA00009923"/>
    </source>
</evidence>
<name>A0A1G4K3P2_9SACH</name>
<dbReference type="InterPro" id="IPR014044">
    <property type="entry name" value="CAP_dom"/>
</dbReference>
<dbReference type="PRINTS" id="PR00837">
    <property type="entry name" value="V5TPXLIKE"/>
</dbReference>
<keyword evidence="5" id="KW-0445">Lipid transport</keyword>
<dbReference type="InterPro" id="IPR001283">
    <property type="entry name" value="CRISP-related"/>
</dbReference>
<proteinExistence type="inferred from homology"/>
<evidence type="ECO:0000256" key="3">
    <source>
        <dbReference type="ARBA" id="ARBA00022525"/>
    </source>
</evidence>
<protein>
    <submittedName>
        <fullName evidence="8">LADA_0H12200g1_1</fullName>
    </submittedName>
</protein>
<dbReference type="FunFam" id="3.40.33.10:FF:000012">
    <property type="entry name" value="Secreted protein PRY1"/>
    <property type="match status" value="1"/>
</dbReference>
<dbReference type="SMART" id="SM00198">
    <property type="entry name" value="SCP"/>
    <property type="match status" value="1"/>
</dbReference>
<keyword evidence="4 6" id="KW-0732">Signal</keyword>
<evidence type="ECO:0000313" key="9">
    <source>
        <dbReference type="Proteomes" id="UP000190274"/>
    </source>
</evidence>
<feature type="signal peptide" evidence="6">
    <location>
        <begin position="1"/>
        <end position="30"/>
    </location>
</feature>
<dbReference type="GO" id="GO:0015908">
    <property type="term" value="P:fatty acid transport"/>
    <property type="evidence" value="ECO:0007669"/>
    <property type="project" value="UniProtKB-ARBA"/>
</dbReference>
<dbReference type="InterPro" id="IPR035940">
    <property type="entry name" value="CAP_sf"/>
</dbReference>